<name>A0ACC3C5I2_PYRYE</name>
<reference evidence="1" key="1">
    <citation type="submission" date="2019-11" db="EMBL/GenBank/DDBJ databases">
        <title>Nori genome reveals adaptations in red seaweeds to the harsh intertidal environment.</title>
        <authorList>
            <person name="Wang D."/>
            <person name="Mao Y."/>
        </authorList>
    </citation>
    <scope>NUCLEOTIDE SEQUENCE</scope>
    <source>
        <tissue evidence="1">Gametophyte</tissue>
    </source>
</reference>
<proteinExistence type="predicted"/>
<comment type="caution">
    <text evidence="1">The sequence shown here is derived from an EMBL/GenBank/DDBJ whole genome shotgun (WGS) entry which is preliminary data.</text>
</comment>
<dbReference type="EMBL" id="CM020619">
    <property type="protein sequence ID" value="KAK1865235.1"/>
    <property type="molecule type" value="Genomic_DNA"/>
</dbReference>
<keyword evidence="2" id="KW-1185">Reference proteome</keyword>
<protein>
    <submittedName>
        <fullName evidence="1">Uncharacterized protein</fullName>
    </submittedName>
</protein>
<accession>A0ACC3C5I2</accession>
<organism evidence="1 2">
    <name type="scientific">Pyropia yezoensis</name>
    <name type="common">Susabi-nori</name>
    <name type="synonym">Porphyra yezoensis</name>
    <dbReference type="NCBI Taxonomy" id="2788"/>
    <lineage>
        <taxon>Eukaryota</taxon>
        <taxon>Rhodophyta</taxon>
        <taxon>Bangiophyceae</taxon>
        <taxon>Bangiales</taxon>
        <taxon>Bangiaceae</taxon>
        <taxon>Pyropia</taxon>
    </lineage>
</organism>
<dbReference type="Proteomes" id="UP000798662">
    <property type="component" value="Chromosome 2"/>
</dbReference>
<evidence type="ECO:0000313" key="1">
    <source>
        <dbReference type="EMBL" id="KAK1865235.1"/>
    </source>
</evidence>
<sequence length="172" mass="19876">MLHATLLMGMSLMLRFNELAALYTDHLGRGEVNLTFSIPTGTKNFFQKKYYSLTPWPTTVKLDPRQNARVYIFCLVKEVGGRVRFYEKEHMSGDALVALMRKFYQPCGVLDAMELATHSAKRSGVQLYEALHQTSSWIMEKGGWTDPASVMRYRALCNRPEQRFAMTRHESW</sequence>
<evidence type="ECO:0000313" key="2">
    <source>
        <dbReference type="Proteomes" id="UP000798662"/>
    </source>
</evidence>
<gene>
    <name evidence="1" type="ORF">I4F81_007769</name>
</gene>